<protein>
    <recommendedName>
        <fullName evidence="5">Pentatricopeptide repeat-containing protein</fullName>
    </recommendedName>
</protein>
<dbReference type="Gene3D" id="1.25.40.10">
    <property type="entry name" value="Tetratricopeptide repeat domain"/>
    <property type="match status" value="3"/>
</dbReference>
<keyword evidence="1" id="KW-0677">Repeat</keyword>
<name>A0A9D4V680_ADICA</name>
<dbReference type="PROSITE" id="PS51375">
    <property type="entry name" value="PPR"/>
    <property type="match status" value="1"/>
</dbReference>
<feature type="repeat" description="PPR" evidence="2">
    <location>
        <begin position="520"/>
        <end position="554"/>
    </location>
</feature>
<organism evidence="3 4">
    <name type="scientific">Adiantum capillus-veneris</name>
    <name type="common">Maidenhair fern</name>
    <dbReference type="NCBI Taxonomy" id="13818"/>
    <lineage>
        <taxon>Eukaryota</taxon>
        <taxon>Viridiplantae</taxon>
        <taxon>Streptophyta</taxon>
        <taxon>Embryophyta</taxon>
        <taxon>Tracheophyta</taxon>
        <taxon>Polypodiopsida</taxon>
        <taxon>Polypodiidae</taxon>
        <taxon>Polypodiales</taxon>
        <taxon>Pteridineae</taxon>
        <taxon>Pteridaceae</taxon>
        <taxon>Vittarioideae</taxon>
        <taxon>Adiantum</taxon>
    </lineage>
</organism>
<keyword evidence="4" id="KW-1185">Reference proteome</keyword>
<evidence type="ECO:0000256" key="1">
    <source>
        <dbReference type="ARBA" id="ARBA00022737"/>
    </source>
</evidence>
<reference evidence="3 4" key="1">
    <citation type="submission" date="2021-01" db="EMBL/GenBank/DDBJ databases">
        <title>Adiantum capillus-veneris genome.</title>
        <authorList>
            <person name="Fang Y."/>
            <person name="Liao Q."/>
        </authorList>
    </citation>
    <scope>NUCLEOTIDE SEQUENCE [LARGE SCALE GENOMIC DNA]</scope>
    <source>
        <strain evidence="3">H3</strain>
        <tissue evidence="3">Leaf</tissue>
    </source>
</reference>
<dbReference type="PANTHER" id="PTHR45717:SF11">
    <property type="entry name" value="PENTACOTRIPEPTIDE-REPEAT REGION OF PRORP DOMAIN-CONTAINING PROTEIN"/>
    <property type="match status" value="1"/>
</dbReference>
<dbReference type="GO" id="GO:0005739">
    <property type="term" value="C:mitochondrion"/>
    <property type="evidence" value="ECO:0007669"/>
    <property type="project" value="TreeGrafter"/>
</dbReference>
<dbReference type="OrthoDB" id="185373at2759"/>
<gene>
    <name evidence="3" type="ORF">GOP47_0005417</name>
</gene>
<dbReference type="Proteomes" id="UP000886520">
    <property type="component" value="Chromosome 5"/>
</dbReference>
<dbReference type="Pfam" id="PF01535">
    <property type="entry name" value="PPR"/>
    <property type="match status" value="4"/>
</dbReference>
<sequence length="691" mass="78984">MHGAWKLNILRRLFELTSTSIAARGTKTSVRGTGSLLADGLYELFPHGHAFSVAFTTSKVINSRPLCHFESMLEPRYDHVGFIPAAKDKSIADSETGQNVYMASRQFPMIDCSIGNNSKAKILVQSSKEESNHHNETSQYLEINDNRSTVLTQQQNRLSFENFQHQSTGSDFYEEVKITDDAGEPLMPRSLLDLAVEDFMHKENKQGHLLWQSFKKAAAMRPVSTFESVLATWCGERTIASRPALIYCVLVFRSWKKNKRALKLLDWIQTEKPFEMVDIDHAIYMDLICKTEGCKKGSKYLQQIPKTLQSSMIYSALLAAYIEHDMEDSAKQLLLQARSLDVTEQTFLFNQLLLFYKGKGRITDVSRLLKEMEDLGVDANLSTYNIVLDLRARKGDLSGMQNLWNHLEKATDIKPDAASYAILAKGYMILGLFDKAERAVKQIERSPCPNKRAVYRWLLKLYGQLKREDHLERVWDMLKNISKSLVDDYSIMVESLGKAGAVNRAEELFKEGVSKLGIKRLHQYHTLISVYLNHGKIQKAESLVTELTKHAFNPGSATYHQLIELYAKSGDEKRAMETLRKAQDASKVFSWQKPWYASYLTMLEMFGKKGDVEHAELIVKELKDTGYPCTFKMYSALLKAYVKAKVMPKGFLDRMRANGTVPNSSIREDLEKIMDNRRELYEVYGAKRYLH</sequence>
<comment type="caution">
    <text evidence="3">The sequence shown here is derived from an EMBL/GenBank/DDBJ whole genome shotgun (WGS) entry which is preliminary data.</text>
</comment>
<dbReference type="SUPFAM" id="SSF48452">
    <property type="entry name" value="TPR-like"/>
    <property type="match status" value="1"/>
</dbReference>
<dbReference type="InterPro" id="IPR011990">
    <property type="entry name" value="TPR-like_helical_dom_sf"/>
</dbReference>
<dbReference type="PANTHER" id="PTHR45717">
    <property type="entry name" value="OS12G0527900 PROTEIN"/>
    <property type="match status" value="1"/>
</dbReference>
<evidence type="ECO:0000256" key="2">
    <source>
        <dbReference type="PROSITE-ProRule" id="PRU00708"/>
    </source>
</evidence>
<evidence type="ECO:0000313" key="4">
    <source>
        <dbReference type="Proteomes" id="UP000886520"/>
    </source>
</evidence>
<dbReference type="AlphaFoldDB" id="A0A9D4V680"/>
<dbReference type="InterPro" id="IPR002885">
    <property type="entry name" value="PPR_rpt"/>
</dbReference>
<evidence type="ECO:0008006" key="5">
    <source>
        <dbReference type="Google" id="ProtNLM"/>
    </source>
</evidence>
<evidence type="ECO:0000313" key="3">
    <source>
        <dbReference type="EMBL" id="KAI5079938.1"/>
    </source>
</evidence>
<dbReference type="GO" id="GO:0003729">
    <property type="term" value="F:mRNA binding"/>
    <property type="evidence" value="ECO:0007669"/>
    <property type="project" value="UniProtKB-ARBA"/>
</dbReference>
<dbReference type="EMBL" id="JABFUD020000005">
    <property type="protein sequence ID" value="KAI5079938.1"/>
    <property type="molecule type" value="Genomic_DNA"/>
</dbReference>
<proteinExistence type="predicted"/>
<accession>A0A9D4V680</accession>